<comment type="similarity">
    <text evidence="3">Belongs to the class II aldolase/RraA-like family.</text>
</comment>
<comment type="caution">
    <text evidence="13">The sequence shown here is derived from an EMBL/GenBank/DDBJ whole genome shotgun (WGS) entry which is preliminary data.</text>
</comment>
<keyword evidence="14" id="KW-1185">Reference proteome</keyword>
<evidence type="ECO:0000256" key="8">
    <source>
        <dbReference type="ARBA" id="ARBA00025046"/>
    </source>
</evidence>
<evidence type="ECO:0000256" key="2">
    <source>
        <dbReference type="ARBA" id="ARBA00001968"/>
    </source>
</evidence>
<evidence type="ECO:0000256" key="10">
    <source>
        <dbReference type="ARBA" id="ARBA00030169"/>
    </source>
</evidence>
<evidence type="ECO:0000256" key="9">
    <source>
        <dbReference type="ARBA" id="ARBA00029596"/>
    </source>
</evidence>
<dbReference type="Proteomes" id="UP000789833">
    <property type="component" value="Unassembled WGS sequence"/>
</dbReference>
<dbReference type="InterPro" id="IPR036704">
    <property type="entry name" value="RraA/RraA-like_sf"/>
</dbReference>
<dbReference type="CDD" id="cd16841">
    <property type="entry name" value="RraA_family"/>
    <property type="match status" value="1"/>
</dbReference>
<gene>
    <name evidence="13" type="primary">ligK</name>
    <name evidence="13" type="ORF">BACCIP111883_01998</name>
</gene>
<evidence type="ECO:0000256" key="3">
    <source>
        <dbReference type="ARBA" id="ARBA00008621"/>
    </source>
</evidence>
<evidence type="ECO:0000256" key="12">
    <source>
        <dbReference type="ARBA" id="ARBA00047973"/>
    </source>
</evidence>
<evidence type="ECO:0000313" key="13">
    <source>
        <dbReference type="EMBL" id="CAG9621226.1"/>
    </source>
</evidence>
<dbReference type="Gene3D" id="3.50.30.40">
    <property type="entry name" value="Ribonuclease E inhibitor RraA/RraA-like"/>
    <property type="match status" value="1"/>
</dbReference>
<comment type="catalytic activity">
    <reaction evidence="12">
        <text>oxaloacetate + H(+) = pyruvate + CO2</text>
        <dbReference type="Rhea" id="RHEA:15641"/>
        <dbReference type="ChEBI" id="CHEBI:15361"/>
        <dbReference type="ChEBI" id="CHEBI:15378"/>
        <dbReference type="ChEBI" id="CHEBI:16452"/>
        <dbReference type="ChEBI" id="CHEBI:16526"/>
        <dbReference type="EC" id="4.1.1.112"/>
    </reaction>
</comment>
<evidence type="ECO:0000256" key="7">
    <source>
        <dbReference type="ARBA" id="ARBA00016549"/>
    </source>
</evidence>
<proteinExistence type="inferred from homology"/>
<organism evidence="13 14">
    <name type="scientific">Sutcliffiella rhizosphaerae</name>
    <dbReference type="NCBI Taxonomy" id="2880967"/>
    <lineage>
        <taxon>Bacteria</taxon>
        <taxon>Bacillati</taxon>
        <taxon>Bacillota</taxon>
        <taxon>Bacilli</taxon>
        <taxon>Bacillales</taxon>
        <taxon>Bacillaceae</taxon>
        <taxon>Sutcliffiella</taxon>
    </lineage>
</organism>
<evidence type="ECO:0000256" key="6">
    <source>
        <dbReference type="ARBA" id="ARBA00012947"/>
    </source>
</evidence>
<evidence type="ECO:0000256" key="11">
    <source>
        <dbReference type="ARBA" id="ARBA00032305"/>
    </source>
</evidence>
<dbReference type="PANTHER" id="PTHR33254">
    <property type="entry name" value="4-HYDROXY-4-METHYL-2-OXOGLUTARATE ALDOLASE 3-RELATED"/>
    <property type="match status" value="1"/>
</dbReference>
<comment type="catalytic activity">
    <reaction evidence="1">
        <text>4-hydroxy-4-methyl-2-oxoglutarate = 2 pyruvate</text>
        <dbReference type="Rhea" id="RHEA:22748"/>
        <dbReference type="ChEBI" id="CHEBI:15361"/>
        <dbReference type="ChEBI" id="CHEBI:58276"/>
        <dbReference type="EC" id="4.1.3.17"/>
    </reaction>
</comment>
<protein>
    <recommendedName>
        <fullName evidence="7">Putative 4-hydroxy-4-methyl-2-oxoglutarate aldolase</fullName>
        <ecNumber evidence="6">4.1.1.112</ecNumber>
        <ecNumber evidence="5">4.1.3.17</ecNumber>
    </recommendedName>
    <alternativeName>
        <fullName evidence="11">Oxaloacetate decarboxylase</fullName>
    </alternativeName>
    <alternativeName>
        <fullName evidence="9">Regulator of ribonuclease activity homolog</fullName>
    </alternativeName>
    <alternativeName>
        <fullName evidence="10">RraA-like protein</fullName>
    </alternativeName>
</protein>
<comment type="cofactor">
    <cofactor evidence="2">
        <name>a divalent metal cation</name>
        <dbReference type="ChEBI" id="CHEBI:60240"/>
    </cofactor>
</comment>
<dbReference type="InterPro" id="IPR005493">
    <property type="entry name" value="RraA/RraA-like"/>
</dbReference>
<reference evidence="13 14" key="1">
    <citation type="submission" date="2021-10" db="EMBL/GenBank/DDBJ databases">
        <authorList>
            <person name="Criscuolo A."/>
        </authorList>
    </citation>
    <scope>NUCLEOTIDE SEQUENCE [LARGE SCALE GENOMIC DNA]</scope>
    <source>
        <strain evidence="14">CIP 111883</strain>
    </source>
</reference>
<evidence type="ECO:0000256" key="4">
    <source>
        <dbReference type="ARBA" id="ARBA00011233"/>
    </source>
</evidence>
<dbReference type="RefSeq" id="WP_230501124.1">
    <property type="nucleotide sequence ID" value="NZ_CAKJTJ010000008.1"/>
</dbReference>
<name>A0ABM8YMM3_9BACI</name>
<keyword evidence="13" id="KW-0456">Lyase</keyword>
<evidence type="ECO:0000313" key="14">
    <source>
        <dbReference type="Proteomes" id="UP000789833"/>
    </source>
</evidence>
<dbReference type="PANTHER" id="PTHR33254:SF4">
    <property type="entry name" value="4-HYDROXY-4-METHYL-2-OXOGLUTARATE ALDOLASE 3-RELATED"/>
    <property type="match status" value="1"/>
</dbReference>
<comment type="subunit">
    <text evidence="4">Homotrimer.</text>
</comment>
<evidence type="ECO:0000256" key="5">
    <source>
        <dbReference type="ARBA" id="ARBA00012213"/>
    </source>
</evidence>
<dbReference type="EC" id="4.1.3.17" evidence="5"/>
<accession>A0ABM8YMM3</accession>
<dbReference type="EMBL" id="CAKJTJ010000008">
    <property type="protein sequence ID" value="CAG9621226.1"/>
    <property type="molecule type" value="Genomic_DNA"/>
</dbReference>
<dbReference type="EC" id="4.1.1.112" evidence="6"/>
<evidence type="ECO:0000256" key="1">
    <source>
        <dbReference type="ARBA" id="ARBA00001342"/>
    </source>
</evidence>
<sequence length="212" mass="22809">MTTVEIKKTPEILPQEWIKRAKKLSTTLISDAMDTKIEMHHLIKPCNMESVLVGSAVTIDVKDGDNLAVHHAIYNSQPGHVLVVDPNGYEKKAVIGELMVAAAAALQLNGFIIDGLIRDYHTLSSSTFPVFSRGAIPGGPTKNGPGIINEAITCGGLTVLPGDFVMGDADGVIVVPRDKVESALKKAEEKAEYEANRLKSIAEGNIKPTWLK</sequence>
<comment type="function">
    <text evidence="8">Catalyzes the aldol cleavage of 4-hydroxy-4-methyl-2-oxoglutarate (HMG) into 2 molecules of pyruvate. Also contains a secondary oxaloacetate (OAA) decarboxylase activity due to the common pyruvate enolate transition state formed following C-C bond cleavage in the retro-aldol and decarboxylation reactions.</text>
</comment>
<dbReference type="SUPFAM" id="SSF89562">
    <property type="entry name" value="RraA-like"/>
    <property type="match status" value="1"/>
</dbReference>
<dbReference type="Pfam" id="PF03737">
    <property type="entry name" value="RraA-like"/>
    <property type="match status" value="1"/>
</dbReference>
<dbReference type="GO" id="GO:0047443">
    <property type="term" value="F:4-hydroxy-4-methyl-2-oxoglutarate aldolase activity"/>
    <property type="evidence" value="ECO:0007669"/>
    <property type="project" value="UniProtKB-EC"/>
</dbReference>